<dbReference type="Pfam" id="PF01910">
    <property type="entry name" value="Thiamine_BP"/>
    <property type="match status" value="1"/>
</dbReference>
<dbReference type="NCBIfam" id="TIGR00106">
    <property type="entry name" value="MTH1187 family thiamine-binding protein"/>
    <property type="match status" value="1"/>
</dbReference>
<dbReference type="EMBL" id="LMBR01000251">
    <property type="protein sequence ID" value="KUL20251.1"/>
    <property type="molecule type" value="Genomic_DNA"/>
</dbReference>
<dbReference type="PANTHER" id="PTHR33777">
    <property type="entry name" value="UPF0045 PROTEIN ECM15"/>
    <property type="match status" value="1"/>
</dbReference>
<reference evidence="3 4" key="1">
    <citation type="submission" date="2015-10" db="EMBL/GenBank/DDBJ databases">
        <title>Draft Genome Sequence of Chlorobium limicola strain Frasassi Growing under Artificial Lighting in the Frasassi Cave System.</title>
        <authorList>
            <person name="Mansor M."/>
            <person name="Macalady J."/>
        </authorList>
    </citation>
    <scope>NUCLEOTIDE SEQUENCE [LARGE SCALE GENOMIC DNA]</scope>
    <source>
        <strain evidence="3 4">Frasassi</strain>
    </source>
</reference>
<accession>A0A101J4W5</accession>
<evidence type="ECO:0000259" key="2">
    <source>
        <dbReference type="Pfam" id="PF01910"/>
    </source>
</evidence>
<keyword evidence="4" id="KW-1185">Reference proteome</keyword>
<protein>
    <recommendedName>
        <fullName evidence="2">Thiamine-binding protein domain-containing protein</fullName>
    </recommendedName>
</protein>
<organism evidence="3 4">
    <name type="scientific">Chlorobium limicola</name>
    <dbReference type="NCBI Taxonomy" id="1092"/>
    <lineage>
        <taxon>Bacteria</taxon>
        <taxon>Pseudomonadati</taxon>
        <taxon>Chlorobiota</taxon>
        <taxon>Chlorobiia</taxon>
        <taxon>Chlorobiales</taxon>
        <taxon>Chlorobiaceae</taxon>
        <taxon>Chlorobium/Pelodictyon group</taxon>
        <taxon>Chlorobium</taxon>
    </lineage>
</organism>
<dbReference type="Gene3D" id="3.30.70.930">
    <property type="match status" value="1"/>
</dbReference>
<feature type="domain" description="Thiamine-binding protein" evidence="2">
    <location>
        <begin position="4"/>
        <end position="95"/>
    </location>
</feature>
<comment type="similarity">
    <text evidence="1">Belongs to the UPF0045 family.</text>
</comment>
<gene>
    <name evidence="3" type="ORF">ASB62_09960</name>
</gene>
<dbReference type="AlphaFoldDB" id="A0A101J4W5"/>
<evidence type="ECO:0000256" key="1">
    <source>
        <dbReference type="ARBA" id="ARBA00010272"/>
    </source>
</evidence>
<proteinExistence type="inferred from homology"/>
<dbReference type="InterPro" id="IPR002767">
    <property type="entry name" value="Thiamine_BP"/>
</dbReference>
<dbReference type="InterPro" id="IPR029756">
    <property type="entry name" value="MTH1187/YkoF-like"/>
</dbReference>
<evidence type="ECO:0000313" key="4">
    <source>
        <dbReference type="Proteomes" id="UP000053937"/>
    </source>
</evidence>
<evidence type="ECO:0000313" key="3">
    <source>
        <dbReference type="EMBL" id="KUL20251.1"/>
    </source>
</evidence>
<dbReference type="InterPro" id="IPR051614">
    <property type="entry name" value="UPF0045_domain"/>
</dbReference>
<name>A0A101J4W5_CHLLI</name>
<dbReference type="PANTHER" id="PTHR33777:SF1">
    <property type="entry name" value="UPF0045 PROTEIN ECM15"/>
    <property type="match status" value="1"/>
</dbReference>
<dbReference type="OrthoDB" id="5886358at2"/>
<sequence>MALMDITVIPLDGRSTGFSSFIASLQELLAGSGCSYRLHDMGTTVEGPASELFSIAGLLHEQAFGMGVQRVYTVLKIDDRRDRDVHLGDKQASVQAKIGGA</sequence>
<comment type="caution">
    <text evidence="3">The sequence shown here is derived from an EMBL/GenBank/DDBJ whole genome shotgun (WGS) entry which is preliminary data.</text>
</comment>
<dbReference type="GO" id="GO:0005829">
    <property type="term" value="C:cytosol"/>
    <property type="evidence" value="ECO:0007669"/>
    <property type="project" value="TreeGrafter"/>
</dbReference>
<dbReference type="RefSeq" id="WP_059139730.1">
    <property type="nucleotide sequence ID" value="NZ_LMBR01000251.1"/>
</dbReference>
<dbReference type="Proteomes" id="UP000053937">
    <property type="component" value="Unassembled WGS sequence"/>
</dbReference>
<dbReference type="SUPFAM" id="SSF89957">
    <property type="entry name" value="MTH1187/YkoF-like"/>
    <property type="match status" value="1"/>
</dbReference>